<keyword evidence="6" id="KW-0479">Metal-binding</keyword>
<comment type="cofactor">
    <cofactor evidence="1">
        <name>Mg(2+)</name>
        <dbReference type="ChEBI" id="CHEBI:18420"/>
    </cofactor>
</comment>
<dbReference type="PROSITE" id="PS50172">
    <property type="entry name" value="BRCT"/>
    <property type="match status" value="1"/>
</dbReference>
<dbReference type="FunFam" id="3.30.210.10:FF:000005">
    <property type="entry name" value="DNA polymerase IV"/>
    <property type="match status" value="1"/>
</dbReference>
<evidence type="ECO:0000259" key="15">
    <source>
        <dbReference type="PROSITE" id="PS50172"/>
    </source>
</evidence>
<gene>
    <name evidence="16" type="ORF">M231_04970</name>
</gene>
<feature type="domain" description="BRCT" evidence="15">
    <location>
        <begin position="27"/>
        <end position="104"/>
    </location>
</feature>
<dbReference type="Pfam" id="PF14791">
    <property type="entry name" value="DNA_pol_B_thumb"/>
    <property type="match status" value="1"/>
</dbReference>
<name>A0A4Q1BJ42_TREME</name>
<keyword evidence="9 13" id="KW-0239">DNA-directed DNA polymerase</keyword>
<dbReference type="GO" id="GO:0005634">
    <property type="term" value="C:nucleus"/>
    <property type="evidence" value="ECO:0007669"/>
    <property type="project" value="UniProtKB-SubCell"/>
</dbReference>
<dbReference type="InterPro" id="IPR002008">
    <property type="entry name" value="DNA_pol_X_beta-like"/>
</dbReference>
<evidence type="ECO:0000256" key="6">
    <source>
        <dbReference type="ARBA" id="ARBA00022723"/>
    </source>
</evidence>
<evidence type="ECO:0000256" key="10">
    <source>
        <dbReference type="ARBA" id="ARBA00023204"/>
    </source>
</evidence>
<evidence type="ECO:0000256" key="5">
    <source>
        <dbReference type="ARBA" id="ARBA00022695"/>
    </source>
</evidence>
<evidence type="ECO:0000256" key="11">
    <source>
        <dbReference type="ARBA" id="ARBA00023242"/>
    </source>
</evidence>
<dbReference type="SUPFAM" id="SSF81585">
    <property type="entry name" value="PsbU/PolX domain-like"/>
    <property type="match status" value="1"/>
</dbReference>
<proteinExistence type="inferred from homology"/>
<evidence type="ECO:0000256" key="14">
    <source>
        <dbReference type="SAM" id="MobiDB-lite"/>
    </source>
</evidence>
<dbReference type="InterPro" id="IPR029398">
    <property type="entry name" value="PolB_thumb"/>
</dbReference>
<dbReference type="InterPro" id="IPR027421">
    <property type="entry name" value="DNA_pol_lamdba_lyase_dom_sf"/>
</dbReference>
<comment type="function">
    <text evidence="13">DNA polymerase that functions in several pathways of DNA repair. Involved in base excision repair (BER) responsible for repair of lesions that give rise to abasic (AP) sites in DNA. Also contributes to DNA double-strand break repair by non-homologous end joining and homologous recombination. Has both template-dependent and template-independent (terminal transferase) DNA polymerase activities. Has also a 5'-deoxyribose-5-phosphate lyase (dRP lyase) activity.</text>
</comment>
<sequence length="553" mass="63110">MPTRPSIQALPQSSSSNTHAHQQPLHHLYPLFAALTFHVLSPKIDLARVYQCIDDLGGRCVGPEQARFVITALRGRPRLSRALGEWIDAVVVVSEEWIYESYERCLSAATEDENGGIPRLPERDKYLLLRPQVELEVISCPMRKRKRRGSEEKGEQEDEGEAREDDSSEEEGDIEMYSEDVKLEDIPRLCILRPCPLTCVNQDIIDAIKPILLYREYEDRDQVNSNVLSYRRSLSMLKSVPRRIRSGKEAMKLADVGEKVASRIDEYLSTGTVAESQNILSSSRYQALNEFASVYTIGKVTAKELYDKWNCRTLEDVRKHYEFLAGEAPEVREKEKIRRRKLGGMLHVDIVEAWMGLKSELDTPDEVQEIADCAMEHLSALLDGCQYTITGGYRRGKPQSNDVDIVFCPPREGQDVGLLRDLTLRLSTVDIITHVLHTTSREAETPIHSTPNNFDNLDKAFVIFRLPGKERLHRRVDLISAPKERYAAAVLSWSGSMMFERDLRRHIERRGLKFRAGLIDPSTTTEINLPTEREIFDYVGLRYVPPELRNADG</sequence>
<evidence type="ECO:0000256" key="9">
    <source>
        <dbReference type="ARBA" id="ARBA00022932"/>
    </source>
</evidence>
<dbReference type="Proteomes" id="UP000289152">
    <property type="component" value="Unassembled WGS sequence"/>
</dbReference>
<accession>A0A4Q1BJ42</accession>
<dbReference type="GO" id="GO:0003887">
    <property type="term" value="F:DNA-directed DNA polymerase activity"/>
    <property type="evidence" value="ECO:0007669"/>
    <property type="project" value="UniProtKB-UniRule"/>
</dbReference>
<evidence type="ECO:0000256" key="8">
    <source>
        <dbReference type="ARBA" id="ARBA00022842"/>
    </source>
</evidence>
<dbReference type="SMART" id="SM00483">
    <property type="entry name" value="POLXc"/>
    <property type="match status" value="1"/>
</dbReference>
<dbReference type="FunCoup" id="A0A4Q1BJ42">
    <property type="interactions" value="167"/>
</dbReference>
<dbReference type="InterPro" id="IPR028207">
    <property type="entry name" value="DNA_pol_B_palm_palm"/>
</dbReference>
<keyword evidence="11 13" id="KW-0539">Nucleus</keyword>
<dbReference type="SUPFAM" id="SSF81301">
    <property type="entry name" value="Nucleotidyltransferase"/>
    <property type="match status" value="1"/>
</dbReference>
<dbReference type="PROSITE" id="PS00522">
    <property type="entry name" value="DNA_POLYMERASE_X"/>
    <property type="match status" value="1"/>
</dbReference>
<reference evidence="16 17" key="1">
    <citation type="submission" date="2016-06" db="EMBL/GenBank/DDBJ databases">
        <title>Evolution of pathogenesis and genome organization in the Tremellales.</title>
        <authorList>
            <person name="Cuomo C."/>
            <person name="Litvintseva A."/>
            <person name="Heitman J."/>
            <person name="Chen Y."/>
            <person name="Sun S."/>
            <person name="Springer D."/>
            <person name="Dromer F."/>
            <person name="Young S."/>
            <person name="Zeng Q."/>
            <person name="Chapman S."/>
            <person name="Gujja S."/>
            <person name="Saif S."/>
            <person name="Birren B."/>
        </authorList>
    </citation>
    <scope>NUCLEOTIDE SEQUENCE [LARGE SCALE GENOMIC DNA]</scope>
    <source>
        <strain evidence="16 17">ATCC 28783</strain>
    </source>
</reference>
<dbReference type="VEuPathDB" id="FungiDB:TREMEDRAFT_32680"/>
<dbReference type="GO" id="GO:0003677">
    <property type="term" value="F:DNA binding"/>
    <property type="evidence" value="ECO:0007669"/>
    <property type="project" value="UniProtKB-UniRule"/>
</dbReference>
<keyword evidence="10 13" id="KW-0234">DNA repair</keyword>
<dbReference type="STRING" id="5217.A0A4Q1BJ42"/>
<keyword evidence="8" id="KW-0460">Magnesium</keyword>
<dbReference type="CDD" id="cd00141">
    <property type="entry name" value="NT_POLXc"/>
    <property type="match status" value="1"/>
</dbReference>
<dbReference type="InterPro" id="IPR002054">
    <property type="entry name" value="DNA-dir_DNA_pol_X"/>
</dbReference>
<dbReference type="GO" id="GO:0006284">
    <property type="term" value="P:base-excision repair"/>
    <property type="evidence" value="ECO:0007669"/>
    <property type="project" value="TreeGrafter"/>
</dbReference>
<evidence type="ECO:0000256" key="4">
    <source>
        <dbReference type="ARBA" id="ARBA00022679"/>
    </source>
</evidence>
<evidence type="ECO:0000256" key="3">
    <source>
        <dbReference type="ARBA" id="ARBA00008323"/>
    </source>
</evidence>
<dbReference type="EMBL" id="SDIL01000061">
    <property type="protein sequence ID" value="RXK37721.1"/>
    <property type="molecule type" value="Genomic_DNA"/>
</dbReference>
<keyword evidence="17" id="KW-1185">Reference proteome</keyword>
<dbReference type="Gene3D" id="1.10.150.110">
    <property type="entry name" value="DNA polymerase beta, N-terminal domain-like"/>
    <property type="match status" value="1"/>
</dbReference>
<keyword evidence="7 13" id="KW-0227">DNA damage</keyword>
<dbReference type="InterPro" id="IPR022312">
    <property type="entry name" value="DNA_pol_X"/>
</dbReference>
<evidence type="ECO:0000313" key="17">
    <source>
        <dbReference type="Proteomes" id="UP000289152"/>
    </source>
</evidence>
<comment type="subcellular location">
    <subcellularLocation>
        <location evidence="2 13">Nucleus</location>
    </subcellularLocation>
</comment>
<keyword evidence="5 13" id="KW-0548">Nucleotidyltransferase</keyword>
<organism evidence="16 17">
    <name type="scientific">Tremella mesenterica</name>
    <name type="common">Jelly fungus</name>
    <dbReference type="NCBI Taxonomy" id="5217"/>
    <lineage>
        <taxon>Eukaryota</taxon>
        <taxon>Fungi</taxon>
        <taxon>Dikarya</taxon>
        <taxon>Basidiomycota</taxon>
        <taxon>Agaricomycotina</taxon>
        <taxon>Tremellomycetes</taxon>
        <taxon>Tremellales</taxon>
        <taxon>Tremellaceae</taxon>
        <taxon>Tremella</taxon>
    </lineage>
</organism>
<feature type="compositionally biased region" description="Acidic residues" evidence="14">
    <location>
        <begin position="154"/>
        <end position="174"/>
    </location>
</feature>
<dbReference type="GO" id="GO:0046872">
    <property type="term" value="F:metal ion binding"/>
    <property type="evidence" value="ECO:0007669"/>
    <property type="project" value="UniProtKB-UniRule"/>
</dbReference>
<dbReference type="PRINTS" id="PR00870">
    <property type="entry name" value="DNAPOLXBETA"/>
</dbReference>
<dbReference type="Pfam" id="PF14792">
    <property type="entry name" value="DNA_pol_B_palm"/>
    <property type="match status" value="1"/>
</dbReference>
<feature type="region of interest" description="Disordered" evidence="14">
    <location>
        <begin position="1"/>
        <end position="20"/>
    </location>
</feature>
<comment type="caution">
    <text evidence="16">The sequence shown here is derived from an EMBL/GenBank/DDBJ whole genome shotgun (WGS) entry which is preliminary data.</text>
</comment>
<feature type="region of interest" description="Disordered" evidence="14">
    <location>
        <begin position="146"/>
        <end position="174"/>
    </location>
</feature>
<dbReference type="AlphaFoldDB" id="A0A4Q1BJ42"/>
<protein>
    <recommendedName>
        <fullName evidence="13">DNA polymerase</fullName>
        <ecNumber evidence="13">2.7.7.7</ecNumber>
    </recommendedName>
</protein>
<dbReference type="InterPro" id="IPR037160">
    <property type="entry name" value="DNA_Pol_thumb_sf"/>
</dbReference>
<evidence type="ECO:0000256" key="13">
    <source>
        <dbReference type="RuleBase" id="RU366014"/>
    </source>
</evidence>
<comment type="catalytic activity">
    <reaction evidence="12 13">
        <text>DNA(n) + a 2'-deoxyribonucleoside 5'-triphosphate = DNA(n+1) + diphosphate</text>
        <dbReference type="Rhea" id="RHEA:22508"/>
        <dbReference type="Rhea" id="RHEA-COMP:17339"/>
        <dbReference type="Rhea" id="RHEA-COMP:17340"/>
        <dbReference type="ChEBI" id="CHEBI:33019"/>
        <dbReference type="ChEBI" id="CHEBI:61560"/>
        <dbReference type="ChEBI" id="CHEBI:173112"/>
        <dbReference type="EC" id="2.7.7.7"/>
    </reaction>
</comment>
<dbReference type="Pfam" id="PF14716">
    <property type="entry name" value="HHH_8"/>
    <property type="match status" value="1"/>
</dbReference>
<comment type="similarity">
    <text evidence="3 13">Belongs to the DNA polymerase type-X family.</text>
</comment>
<dbReference type="InterPro" id="IPR010996">
    <property type="entry name" value="HHH_MUS81"/>
</dbReference>
<dbReference type="OrthoDB" id="205514at2759"/>
<dbReference type="PRINTS" id="PR00869">
    <property type="entry name" value="DNAPOLX"/>
</dbReference>
<dbReference type="InParanoid" id="A0A4Q1BJ42"/>
<dbReference type="SUPFAM" id="SSF47802">
    <property type="entry name" value="DNA polymerase beta, N-terminal domain-like"/>
    <property type="match status" value="1"/>
</dbReference>
<evidence type="ECO:0000256" key="1">
    <source>
        <dbReference type="ARBA" id="ARBA00001946"/>
    </source>
</evidence>
<dbReference type="Gene3D" id="3.30.210.10">
    <property type="entry name" value="DNA polymerase, thumb domain"/>
    <property type="match status" value="1"/>
</dbReference>
<evidence type="ECO:0000256" key="7">
    <source>
        <dbReference type="ARBA" id="ARBA00022763"/>
    </source>
</evidence>
<dbReference type="Gene3D" id="1.10.150.20">
    <property type="entry name" value="5' to 3' exonuclease, C-terminal subdomain"/>
    <property type="match status" value="1"/>
</dbReference>
<dbReference type="GO" id="GO:0006303">
    <property type="term" value="P:double-strand break repair via nonhomologous end joining"/>
    <property type="evidence" value="ECO:0007669"/>
    <property type="project" value="TreeGrafter"/>
</dbReference>
<dbReference type="InterPro" id="IPR001357">
    <property type="entry name" value="BRCT_dom"/>
</dbReference>
<evidence type="ECO:0000256" key="12">
    <source>
        <dbReference type="ARBA" id="ARBA00049244"/>
    </source>
</evidence>
<keyword evidence="4 13" id="KW-0808">Transferase</keyword>
<dbReference type="PANTHER" id="PTHR11276">
    <property type="entry name" value="DNA POLYMERASE TYPE-X FAMILY MEMBER"/>
    <property type="match status" value="1"/>
</dbReference>
<evidence type="ECO:0000256" key="2">
    <source>
        <dbReference type="ARBA" id="ARBA00004123"/>
    </source>
</evidence>
<evidence type="ECO:0000313" key="16">
    <source>
        <dbReference type="EMBL" id="RXK37721.1"/>
    </source>
</evidence>
<dbReference type="EC" id="2.7.7.7" evidence="13"/>
<dbReference type="PANTHER" id="PTHR11276:SF42">
    <property type="entry name" value="DNA POLYMERASE BETA"/>
    <property type="match status" value="1"/>
</dbReference>
<dbReference type="InterPro" id="IPR019843">
    <property type="entry name" value="DNA_pol-X_BS"/>
</dbReference>
<dbReference type="Gene3D" id="3.30.460.10">
    <property type="entry name" value="Beta Polymerase, domain 2"/>
    <property type="match status" value="1"/>
</dbReference>
<dbReference type="InterPro" id="IPR043519">
    <property type="entry name" value="NT_sf"/>
</dbReference>